<organism evidence="4 5">
    <name type="scientific">Cohnella pontilimi</name>
    <dbReference type="NCBI Taxonomy" id="2564100"/>
    <lineage>
        <taxon>Bacteria</taxon>
        <taxon>Bacillati</taxon>
        <taxon>Bacillota</taxon>
        <taxon>Bacilli</taxon>
        <taxon>Bacillales</taxon>
        <taxon>Paenibacillaceae</taxon>
        <taxon>Cohnella</taxon>
    </lineage>
</organism>
<dbReference type="GO" id="GO:0005829">
    <property type="term" value="C:cytosol"/>
    <property type="evidence" value="ECO:0007669"/>
    <property type="project" value="TreeGrafter"/>
</dbReference>
<sequence length="388" mass="42494">MKPFIYENPTRLYFGEGQIRHLITETKRLGNKVLLLYGGGSIKRNGVYDAVMNALKEAGAEVLELSGVDPNPRISTVRRGAQMCNEHNIDWVLAVGGGSVIDCAKAIAAAAVFDGDFWDVVSHKRSAQGALPIGTVLTLAATGSEMNAGSVITNEETQEKMGWSASPHTFPKFSILDPAYTVSVPKEHTVYGIVDMMSHVFEQYFHHDEMAPVQDGFCESILRAIVQTAPKLVEDLENVELRGIIMYCGTMALNGLLSMGVTGDWANHDMEHAVSAVYDIPHGGGLAILFPHWMDVAVEKHPERFAQLAENVFGIKPEGRSALEVGKEGIQALRDFWRSIGAPTRLSDYNIDDSRLILMAGKATTFGPRGRFITLTLEDIADIYTRAL</sequence>
<dbReference type="GO" id="GO:1990002">
    <property type="term" value="F:methylglyoxal reductase (NADPH) (acetol producing) activity"/>
    <property type="evidence" value="ECO:0007669"/>
    <property type="project" value="TreeGrafter"/>
</dbReference>
<keyword evidence="5" id="KW-1185">Reference proteome</keyword>
<dbReference type="FunFam" id="3.40.50.1970:FF:000003">
    <property type="entry name" value="Alcohol dehydrogenase, iron-containing"/>
    <property type="match status" value="1"/>
</dbReference>
<dbReference type="Proteomes" id="UP000309673">
    <property type="component" value="Unassembled WGS sequence"/>
</dbReference>
<evidence type="ECO:0000259" key="2">
    <source>
        <dbReference type="Pfam" id="PF00465"/>
    </source>
</evidence>
<dbReference type="AlphaFoldDB" id="A0A4U0FI14"/>
<proteinExistence type="predicted"/>
<dbReference type="InterPro" id="IPR001670">
    <property type="entry name" value="ADH_Fe/GldA"/>
</dbReference>
<evidence type="ECO:0000313" key="4">
    <source>
        <dbReference type="EMBL" id="TJY43082.1"/>
    </source>
</evidence>
<dbReference type="Pfam" id="PF25137">
    <property type="entry name" value="ADH_Fe_C"/>
    <property type="match status" value="1"/>
</dbReference>
<gene>
    <name evidence="4" type="ORF">E5161_04075</name>
</gene>
<dbReference type="Gene3D" id="3.40.50.1970">
    <property type="match status" value="1"/>
</dbReference>
<protein>
    <submittedName>
        <fullName evidence="4">Iron-containing alcohol dehydrogenase</fullName>
    </submittedName>
</protein>
<name>A0A4U0FI14_9BACL</name>
<dbReference type="EMBL" id="SUPK01000002">
    <property type="protein sequence ID" value="TJY43082.1"/>
    <property type="molecule type" value="Genomic_DNA"/>
</dbReference>
<dbReference type="SUPFAM" id="SSF56796">
    <property type="entry name" value="Dehydroquinate synthase-like"/>
    <property type="match status" value="1"/>
</dbReference>
<dbReference type="PROSITE" id="PS00913">
    <property type="entry name" value="ADH_IRON_1"/>
    <property type="match status" value="1"/>
</dbReference>
<dbReference type="InterPro" id="IPR018211">
    <property type="entry name" value="ADH_Fe_CS"/>
</dbReference>
<dbReference type="GO" id="GO:0046872">
    <property type="term" value="F:metal ion binding"/>
    <property type="evidence" value="ECO:0007669"/>
    <property type="project" value="InterPro"/>
</dbReference>
<dbReference type="PANTHER" id="PTHR43633:SF1">
    <property type="entry name" value="ALCOHOL DEHYDROGENASE YQHD"/>
    <property type="match status" value="1"/>
</dbReference>
<comment type="caution">
    <text evidence="4">The sequence shown here is derived from an EMBL/GenBank/DDBJ whole genome shotgun (WGS) entry which is preliminary data.</text>
</comment>
<dbReference type="GO" id="GO:0008106">
    <property type="term" value="F:alcohol dehydrogenase (NADP+) activity"/>
    <property type="evidence" value="ECO:0007669"/>
    <property type="project" value="TreeGrafter"/>
</dbReference>
<dbReference type="Pfam" id="PF00465">
    <property type="entry name" value="Fe-ADH"/>
    <property type="match status" value="1"/>
</dbReference>
<dbReference type="InterPro" id="IPR056798">
    <property type="entry name" value="ADH_Fe_C"/>
</dbReference>
<dbReference type="CDD" id="cd08187">
    <property type="entry name" value="BDH"/>
    <property type="match status" value="1"/>
</dbReference>
<dbReference type="InterPro" id="IPR044731">
    <property type="entry name" value="BDH-like"/>
</dbReference>
<evidence type="ECO:0000259" key="3">
    <source>
        <dbReference type="Pfam" id="PF25137"/>
    </source>
</evidence>
<dbReference type="GO" id="GO:1990362">
    <property type="term" value="F:butanol dehydrogenase (NAD+) activity"/>
    <property type="evidence" value="ECO:0007669"/>
    <property type="project" value="InterPro"/>
</dbReference>
<dbReference type="Gene3D" id="1.20.1090.10">
    <property type="entry name" value="Dehydroquinate synthase-like - alpha domain"/>
    <property type="match status" value="1"/>
</dbReference>
<feature type="domain" description="Fe-containing alcohol dehydrogenase-like C-terminal" evidence="3">
    <location>
        <begin position="189"/>
        <end position="387"/>
    </location>
</feature>
<feature type="domain" description="Alcohol dehydrogenase iron-type/glycerol dehydrogenase GldA" evidence="2">
    <location>
        <begin position="9"/>
        <end position="178"/>
    </location>
</feature>
<dbReference type="PANTHER" id="PTHR43633">
    <property type="entry name" value="ALCOHOL DEHYDROGENASE YQHD"/>
    <property type="match status" value="1"/>
</dbReference>
<reference evidence="4 5" key="1">
    <citation type="submission" date="2019-04" db="EMBL/GenBank/DDBJ databases">
        <title>Cohnella sp. nov., isolated from soil.</title>
        <authorList>
            <person name="Kim W."/>
        </authorList>
    </citation>
    <scope>NUCLEOTIDE SEQUENCE [LARGE SCALE GENOMIC DNA]</scope>
    <source>
        <strain evidence="4 5">CAU 1483</strain>
    </source>
</reference>
<dbReference type="RefSeq" id="WP_136776447.1">
    <property type="nucleotide sequence ID" value="NZ_SUPK01000002.1"/>
</dbReference>
<keyword evidence="1" id="KW-0560">Oxidoreductase</keyword>
<accession>A0A4U0FI14</accession>
<evidence type="ECO:0000313" key="5">
    <source>
        <dbReference type="Proteomes" id="UP000309673"/>
    </source>
</evidence>
<evidence type="ECO:0000256" key="1">
    <source>
        <dbReference type="ARBA" id="ARBA00023002"/>
    </source>
</evidence>
<dbReference type="OrthoDB" id="9801156at2"/>